<dbReference type="PANTHER" id="PTHR37984">
    <property type="entry name" value="PROTEIN CBG26694"/>
    <property type="match status" value="1"/>
</dbReference>
<dbReference type="GO" id="GO:0004519">
    <property type="term" value="F:endonuclease activity"/>
    <property type="evidence" value="ECO:0007669"/>
    <property type="project" value="UniProtKB-KW"/>
</dbReference>
<keyword evidence="3" id="KW-0548">Nucleotidyltransferase</keyword>
<dbReference type="SUPFAM" id="SSF56672">
    <property type="entry name" value="DNA/RNA polymerases"/>
    <property type="match status" value="1"/>
</dbReference>
<keyword evidence="5" id="KW-0255">Endonuclease</keyword>
<evidence type="ECO:0000256" key="5">
    <source>
        <dbReference type="ARBA" id="ARBA00022759"/>
    </source>
</evidence>
<protein>
    <recommendedName>
        <fullName evidence="8">Reverse transcriptase domain-containing protein</fullName>
    </recommendedName>
</protein>
<name>A0A2G8KCU3_STIJA</name>
<evidence type="ECO:0000313" key="9">
    <source>
        <dbReference type="EMBL" id="PIK45802.1"/>
    </source>
</evidence>
<sequence>MNLTDEDIWLEPRTPLGIIQSPSFVEDGLVTGEKAEIQVNQITTETPSFHETAIPFTLSPSLTPTQRQQAVDLINRNQDIFAYSDDQLGFAEGVTHKINTIDDIPVKQPHRRIPPSQWEEVKEHIRKLLDNGVIRPSTSPYASPIVLVRKSDGSLRLCVDYRKLNMKTIKDAYPIPRIDESIDALHGTKWFSTIDLLSGYHQVAMEEADKHKTSFTTPFGLYEYNRMPFGLSNAPGTFQRLMQACLHDQFFTSVLCYLDDILVFSKSFDDHLVNLQRVFDRLRQQGLKIKPSKCTFFQSEVKYLGHRVTADGVRPDPDKVQAVKNWPEPQNVKDLRSFLGFCSFYRRSLDNAKLDAASQRWVGALASFDFTPKYKPGRLNTGADALSRRPHVPQPDVTLSELGQGVGLTIVPAELIEAISKPNVEVSVNQVNAVKTSPLVFPSYTKDQLRNFQQNDPVIRKFYTFWLTKVKPSVEERVKHSEMSLLVKQWDKIQEYEGLLYRSIEDGKKLQLILPKVLQEEVLFACHDQCGHQGYKRTLSLIQDRCYWPKFSQDVPYCERCNECTRCKRPPKIREPLKSMMATRPNEILAIDFTTIEKDTRGKENILVMTDVFSSLRRLYLHLTRLRRQLLRY</sequence>
<dbReference type="PROSITE" id="PS50878">
    <property type="entry name" value="RT_POL"/>
    <property type="match status" value="1"/>
</dbReference>
<accession>A0A2G8KCU3</accession>
<comment type="caution">
    <text evidence="9">The sequence shown here is derived from an EMBL/GenBank/DDBJ whole genome shotgun (WGS) entry which is preliminary data.</text>
</comment>
<dbReference type="InterPro" id="IPR043502">
    <property type="entry name" value="DNA/RNA_pol_sf"/>
</dbReference>
<dbReference type="EMBL" id="MRZV01000685">
    <property type="protein sequence ID" value="PIK45802.1"/>
    <property type="molecule type" value="Genomic_DNA"/>
</dbReference>
<dbReference type="Gene3D" id="3.30.70.270">
    <property type="match status" value="2"/>
</dbReference>
<dbReference type="InterPro" id="IPR000477">
    <property type="entry name" value="RT_dom"/>
</dbReference>
<evidence type="ECO:0000256" key="6">
    <source>
        <dbReference type="ARBA" id="ARBA00022801"/>
    </source>
</evidence>
<gene>
    <name evidence="9" type="ORF">BSL78_17346</name>
</gene>
<dbReference type="FunFam" id="3.10.10.10:FF:000002">
    <property type="entry name" value="Retrovirus-related Pol polyprotein from transposon 17.6-like protein"/>
    <property type="match status" value="1"/>
</dbReference>
<dbReference type="GO" id="GO:0003964">
    <property type="term" value="F:RNA-directed DNA polymerase activity"/>
    <property type="evidence" value="ECO:0007669"/>
    <property type="project" value="UniProtKB-KW"/>
</dbReference>
<dbReference type="InterPro" id="IPR050951">
    <property type="entry name" value="Retrovirus_Pol_polyprotein"/>
</dbReference>
<keyword evidence="1" id="KW-0645">Protease</keyword>
<evidence type="ECO:0000256" key="1">
    <source>
        <dbReference type="ARBA" id="ARBA00022670"/>
    </source>
</evidence>
<evidence type="ECO:0000259" key="8">
    <source>
        <dbReference type="PROSITE" id="PS50878"/>
    </source>
</evidence>
<evidence type="ECO:0000313" key="10">
    <source>
        <dbReference type="Proteomes" id="UP000230750"/>
    </source>
</evidence>
<dbReference type="FunFam" id="1.10.340.70:FF:000001">
    <property type="entry name" value="Retrovirus-related Pol polyprotein from transposon gypsy-like Protein"/>
    <property type="match status" value="1"/>
</dbReference>
<keyword evidence="2" id="KW-0808">Transferase</keyword>
<evidence type="ECO:0000256" key="2">
    <source>
        <dbReference type="ARBA" id="ARBA00022679"/>
    </source>
</evidence>
<dbReference type="GO" id="GO:0008233">
    <property type="term" value="F:peptidase activity"/>
    <property type="evidence" value="ECO:0007669"/>
    <property type="project" value="UniProtKB-KW"/>
</dbReference>
<dbReference type="FunFam" id="3.10.10.10:FF:000007">
    <property type="entry name" value="Retrovirus-related Pol polyprotein from transposon 17.6-like Protein"/>
    <property type="match status" value="1"/>
</dbReference>
<dbReference type="CDD" id="cd01647">
    <property type="entry name" value="RT_LTR"/>
    <property type="match status" value="1"/>
</dbReference>
<feature type="domain" description="Reverse transcriptase" evidence="8">
    <location>
        <begin position="129"/>
        <end position="308"/>
    </location>
</feature>
<reference evidence="9 10" key="1">
    <citation type="journal article" date="2017" name="PLoS Biol.">
        <title>The sea cucumber genome provides insights into morphological evolution and visceral regeneration.</title>
        <authorList>
            <person name="Zhang X."/>
            <person name="Sun L."/>
            <person name="Yuan J."/>
            <person name="Sun Y."/>
            <person name="Gao Y."/>
            <person name="Zhang L."/>
            <person name="Li S."/>
            <person name="Dai H."/>
            <person name="Hamel J.F."/>
            <person name="Liu C."/>
            <person name="Yu Y."/>
            <person name="Liu S."/>
            <person name="Lin W."/>
            <person name="Guo K."/>
            <person name="Jin S."/>
            <person name="Xu P."/>
            <person name="Storey K.B."/>
            <person name="Huan P."/>
            <person name="Zhang T."/>
            <person name="Zhou Y."/>
            <person name="Zhang J."/>
            <person name="Lin C."/>
            <person name="Li X."/>
            <person name="Xing L."/>
            <person name="Huo D."/>
            <person name="Sun M."/>
            <person name="Wang L."/>
            <person name="Mercier A."/>
            <person name="Li F."/>
            <person name="Yang H."/>
            <person name="Xiang J."/>
        </authorList>
    </citation>
    <scope>NUCLEOTIDE SEQUENCE [LARGE SCALE GENOMIC DNA]</scope>
    <source>
        <strain evidence="9">Shaxun</strain>
        <tissue evidence="9">Muscle</tissue>
    </source>
</reference>
<proteinExistence type="predicted"/>
<dbReference type="AlphaFoldDB" id="A0A2G8KCU3"/>
<evidence type="ECO:0000256" key="7">
    <source>
        <dbReference type="ARBA" id="ARBA00022918"/>
    </source>
</evidence>
<dbReference type="InterPro" id="IPR041588">
    <property type="entry name" value="Integrase_H2C2"/>
</dbReference>
<dbReference type="Gene3D" id="1.10.340.70">
    <property type="match status" value="1"/>
</dbReference>
<dbReference type="Proteomes" id="UP000230750">
    <property type="component" value="Unassembled WGS sequence"/>
</dbReference>
<organism evidence="9 10">
    <name type="scientific">Stichopus japonicus</name>
    <name type="common">Sea cucumber</name>
    <dbReference type="NCBI Taxonomy" id="307972"/>
    <lineage>
        <taxon>Eukaryota</taxon>
        <taxon>Metazoa</taxon>
        <taxon>Echinodermata</taxon>
        <taxon>Eleutherozoa</taxon>
        <taxon>Echinozoa</taxon>
        <taxon>Holothuroidea</taxon>
        <taxon>Aspidochirotacea</taxon>
        <taxon>Aspidochirotida</taxon>
        <taxon>Stichopodidae</taxon>
        <taxon>Apostichopus</taxon>
    </lineage>
</organism>
<dbReference type="InterPro" id="IPR043128">
    <property type="entry name" value="Rev_trsase/Diguanyl_cyclase"/>
</dbReference>
<keyword evidence="7" id="KW-0695">RNA-directed DNA polymerase</keyword>
<evidence type="ECO:0000256" key="3">
    <source>
        <dbReference type="ARBA" id="ARBA00022695"/>
    </source>
</evidence>
<dbReference type="PANTHER" id="PTHR37984:SF5">
    <property type="entry name" value="PROTEIN NYNRIN-LIKE"/>
    <property type="match status" value="1"/>
</dbReference>
<dbReference type="OrthoDB" id="4369127at2759"/>
<dbReference type="Pfam" id="PF00078">
    <property type="entry name" value="RVT_1"/>
    <property type="match status" value="1"/>
</dbReference>
<dbReference type="Pfam" id="PF17921">
    <property type="entry name" value="Integrase_H2C2"/>
    <property type="match status" value="1"/>
</dbReference>
<dbReference type="GO" id="GO:0006508">
    <property type="term" value="P:proteolysis"/>
    <property type="evidence" value="ECO:0007669"/>
    <property type="project" value="UniProtKB-KW"/>
</dbReference>
<keyword evidence="4" id="KW-0540">Nuclease</keyword>
<keyword evidence="10" id="KW-1185">Reference proteome</keyword>
<evidence type="ECO:0000256" key="4">
    <source>
        <dbReference type="ARBA" id="ARBA00022722"/>
    </source>
</evidence>
<keyword evidence="6" id="KW-0378">Hydrolase</keyword>
<dbReference type="Gene3D" id="3.10.10.10">
    <property type="entry name" value="HIV Type 1 Reverse Transcriptase, subunit A, domain 1"/>
    <property type="match status" value="1"/>
</dbReference>